<dbReference type="InterPro" id="IPR050482">
    <property type="entry name" value="Sensor_HK_TwoCompSys"/>
</dbReference>
<comment type="catalytic activity">
    <reaction evidence="1">
        <text>ATP + protein L-histidine = ADP + protein N-phospho-L-histidine.</text>
        <dbReference type="EC" id="2.7.13.3"/>
    </reaction>
</comment>
<keyword evidence="8" id="KW-0472">Membrane</keyword>
<evidence type="ECO:0000256" key="4">
    <source>
        <dbReference type="ARBA" id="ARBA00022777"/>
    </source>
</evidence>
<evidence type="ECO:0000256" key="6">
    <source>
        <dbReference type="SAM" id="Coils"/>
    </source>
</evidence>
<dbReference type="PANTHER" id="PTHR24421">
    <property type="entry name" value="NITRATE/NITRITE SENSOR PROTEIN NARX-RELATED"/>
    <property type="match status" value="1"/>
</dbReference>
<dbReference type="EC" id="2.7.13.3" evidence="2"/>
<feature type="transmembrane region" description="Helical" evidence="8">
    <location>
        <begin position="19"/>
        <end position="41"/>
    </location>
</feature>
<keyword evidence="3" id="KW-0808">Transferase</keyword>
<keyword evidence="10" id="KW-1185">Reference proteome</keyword>
<organism evidence="9 10">
    <name type="scientific">Bifidobacterium merycicum</name>
    <dbReference type="NCBI Taxonomy" id="78345"/>
    <lineage>
        <taxon>Bacteria</taxon>
        <taxon>Bacillati</taxon>
        <taxon>Actinomycetota</taxon>
        <taxon>Actinomycetes</taxon>
        <taxon>Bifidobacteriales</taxon>
        <taxon>Bifidobacteriaceae</taxon>
        <taxon>Bifidobacterium</taxon>
    </lineage>
</organism>
<feature type="coiled-coil region" evidence="6">
    <location>
        <begin position="192"/>
        <end position="224"/>
    </location>
</feature>
<keyword evidence="5" id="KW-0902">Two-component regulatory system</keyword>
<evidence type="ECO:0000256" key="8">
    <source>
        <dbReference type="SAM" id="Phobius"/>
    </source>
</evidence>
<dbReference type="GO" id="GO:0004673">
    <property type="term" value="F:protein histidine kinase activity"/>
    <property type="evidence" value="ECO:0007669"/>
    <property type="project" value="UniProtKB-EC"/>
</dbReference>
<dbReference type="EMBL" id="JGZC01000005">
    <property type="protein sequence ID" value="KFI70724.1"/>
    <property type="molecule type" value="Genomic_DNA"/>
</dbReference>
<dbReference type="InterPro" id="IPR036890">
    <property type="entry name" value="HATPase_C_sf"/>
</dbReference>
<evidence type="ECO:0000256" key="2">
    <source>
        <dbReference type="ARBA" id="ARBA00012438"/>
    </source>
</evidence>
<accession>A0A087BI74</accession>
<evidence type="ECO:0000313" key="10">
    <source>
        <dbReference type="Proteomes" id="UP000029060"/>
    </source>
</evidence>
<dbReference type="AlphaFoldDB" id="A0A087BI74"/>
<dbReference type="STRING" id="78345.BMERY_0143"/>
<feature type="region of interest" description="Disordered" evidence="7">
    <location>
        <begin position="259"/>
        <end position="285"/>
    </location>
</feature>
<evidence type="ECO:0000256" key="1">
    <source>
        <dbReference type="ARBA" id="ARBA00000085"/>
    </source>
</evidence>
<evidence type="ECO:0000256" key="5">
    <source>
        <dbReference type="ARBA" id="ARBA00023012"/>
    </source>
</evidence>
<sequence>MSNTNPNTPREDVDVPVRTKLWCTLVMVPCAGFMCLLHDAFANAQYGNDTLGTLWTVLGALVAILSGFILVARNEYPEPIFVLSCILVVILPFDSLIVLMSLTSLLARRTDRRIALRAIPVAAGITVWAQLRDARRTPDASFWHQLFAEPHTGGDSGVPLRVLASDTTIEITAVTVGLIATLIAVLAGFFIRSRATARAAQAKASAAEEEAKALHADLSNQQLADAIAAEAHDTLAHSLSLLALNASALQAESTKLQRSVSRLDGNDDGAADAVDGDGGNSTDVDGIIEQSESIRRKTEDIRKQAAGALDEAHSVIDMLRHPDQARIQIAYDDDASLTRDSLDALLTDCRSAGMQINAWIDIQQLSRLNDRIGTIAYHAVQEGLTNARRHAPGVPVSLEITANPARGVLVHVANPLPAVGNAGTASAGNSTGNAEGNGRTGAAGHDGKRSGAGLAGLLARVRKANGTCRYGFDERRVFHLVVQLPWVE</sequence>
<dbReference type="Proteomes" id="UP000029060">
    <property type="component" value="Unassembled WGS sequence"/>
</dbReference>
<feature type="transmembrane region" description="Helical" evidence="8">
    <location>
        <begin position="79"/>
        <end position="102"/>
    </location>
</feature>
<comment type="caution">
    <text evidence="9">The sequence shown here is derived from an EMBL/GenBank/DDBJ whole genome shotgun (WGS) entry which is preliminary data.</text>
</comment>
<dbReference type="Gene3D" id="1.20.5.1930">
    <property type="match status" value="1"/>
</dbReference>
<gene>
    <name evidence="9" type="ORF">BMERY_0143</name>
</gene>
<keyword evidence="8" id="KW-1133">Transmembrane helix</keyword>
<proteinExistence type="predicted"/>
<keyword evidence="8" id="KW-0812">Transmembrane</keyword>
<dbReference type="GO" id="GO:0000160">
    <property type="term" value="P:phosphorelay signal transduction system"/>
    <property type="evidence" value="ECO:0007669"/>
    <property type="project" value="UniProtKB-KW"/>
</dbReference>
<evidence type="ECO:0000313" key="9">
    <source>
        <dbReference type="EMBL" id="KFI70724.1"/>
    </source>
</evidence>
<reference evidence="9 10" key="1">
    <citation type="submission" date="2014-03" db="EMBL/GenBank/DDBJ databases">
        <title>Genomics of Bifidobacteria.</title>
        <authorList>
            <person name="Ventura M."/>
            <person name="Milani C."/>
            <person name="Lugli G.A."/>
        </authorList>
    </citation>
    <scope>NUCLEOTIDE SEQUENCE [LARGE SCALE GENOMIC DNA]</scope>
    <source>
        <strain evidence="9 10">LMG 11341</strain>
    </source>
</reference>
<feature type="transmembrane region" description="Helical" evidence="8">
    <location>
        <begin position="171"/>
        <end position="191"/>
    </location>
</feature>
<evidence type="ECO:0000256" key="3">
    <source>
        <dbReference type="ARBA" id="ARBA00022679"/>
    </source>
</evidence>
<feature type="region of interest" description="Disordered" evidence="7">
    <location>
        <begin position="423"/>
        <end position="447"/>
    </location>
</feature>
<keyword evidence="6" id="KW-0175">Coiled coil</keyword>
<protein>
    <recommendedName>
        <fullName evidence="2">histidine kinase</fullName>
        <ecNumber evidence="2">2.7.13.3</ecNumber>
    </recommendedName>
</protein>
<keyword evidence="4 9" id="KW-0418">Kinase</keyword>
<dbReference type="Gene3D" id="3.30.565.10">
    <property type="entry name" value="Histidine kinase-like ATPase, C-terminal domain"/>
    <property type="match status" value="1"/>
</dbReference>
<evidence type="ECO:0000256" key="7">
    <source>
        <dbReference type="SAM" id="MobiDB-lite"/>
    </source>
</evidence>
<dbReference type="eggNOG" id="COG4585">
    <property type="taxonomic scope" value="Bacteria"/>
</dbReference>
<name>A0A087BI74_9BIFI</name>
<feature type="transmembrane region" description="Helical" evidence="8">
    <location>
        <begin position="53"/>
        <end position="73"/>
    </location>
</feature>
<dbReference type="PANTHER" id="PTHR24421:SF10">
    <property type="entry name" value="NITRATE_NITRITE SENSOR PROTEIN NARQ"/>
    <property type="match status" value="1"/>
</dbReference>
<feature type="compositionally biased region" description="Polar residues" evidence="7">
    <location>
        <begin position="423"/>
        <end position="434"/>
    </location>
</feature>